<protein>
    <submittedName>
        <fullName evidence="1">Uncharacterized protein</fullName>
    </submittedName>
</protein>
<dbReference type="Proteomes" id="UP000008909">
    <property type="component" value="Unassembled WGS sequence"/>
</dbReference>
<organism evidence="1 2">
    <name type="scientific">Clonorchis sinensis</name>
    <name type="common">Chinese liver fluke</name>
    <dbReference type="NCBI Taxonomy" id="79923"/>
    <lineage>
        <taxon>Eukaryota</taxon>
        <taxon>Metazoa</taxon>
        <taxon>Spiralia</taxon>
        <taxon>Lophotrochozoa</taxon>
        <taxon>Platyhelminthes</taxon>
        <taxon>Trematoda</taxon>
        <taxon>Digenea</taxon>
        <taxon>Opisthorchiida</taxon>
        <taxon>Opisthorchiata</taxon>
        <taxon>Opisthorchiidae</taxon>
        <taxon>Clonorchis</taxon>
    </lineage>
</organism>
<proteinExistence type="predicted"/>
<name>G7YUR0_CLOSI</name>
<sequence>MTNTTYSRALNESFILAITRKQHFDDVFSDKHIVKHLLSFKINVLPHCLGCEFSCPFWGPATVSRFAPVGCRHSKHCSTSCPGLRRGIKCASGTVRDKLNNRVITYESGCRYCKVLVTFIKYGADDDYDYKCEKGICVENKVGDICCDSDNCNLSESWEPTVFESVIFVSSTLMTILNGNGTAFQSFSVFQRALASLAERNVCIIQKYPRNNRLLSFAKTSHYDTKLWEQLKFLNTKRAAKCVSLKPKTTLDTMLTADKPRIRDCGWRAEYFCDVAEDAESEFSENFLEERHYDTMSPIAMRRNDGPMNDSSGVVAR</sequence>
<gene>
    <name evidence="1" type="ORF">CLF_111370</name>
</gene>
<dbReference type="AlphaFoldDB" id="G7YUR0"/>
<evidence type="ECO:0000313" key="2">
    <source>
        <dbReference type="Proteomes" id="UP000008909"/>
    </source>
</evidence>
<reference evidence="1" key="1">
    <citation type="journal article" date="2011" name="Genome Biol.">
        <title>The draft genome of the carcinogenic human liver fluke Clonorchis sinensis.</title>
        <authorList>
            <person name="Wang X."/>
            <person name="Chen W."/>
            <person name="Huang Y."/>
            <person name="Sun J."/>
            <person name="Men J."/>
            <person name="Liu H."/>
            <person name="Luo F."/>
            <person name="Guo L."/>
            <person name="Lv X."/>
            <person name="Deng C."/>
            <person name="Zhou C."/>
            <person name="Fan Y."/>
            <person name="Li X."/>
            <person name="Huang L."/>
            <person name="Hu Y."/>
            <person name="Liang C."/>
            <person name="Hu X."/>
            <person name="Xu J."/>
            <person name="Yu X."/>
        </authorList>
    </citation>
    <scope>NUCLEOTIDE SEQUENCE [LARGE SCALE GENOMIC DNA]</scope>
    <source>
        <strain evidence="1">Henan</strain>
    </source>
</reference>
<accession>G7YUR0</accession>
<reference key="2">
    <citation type="submission" date="2011-10" db="EMBL/GenBank/DDBJ databases">
        <title>The genome and transcriptome sequence of Clonorchis sinensis provide insights into the carcinogenic liver fluke.</title>
        <authorList>
            <person name="Wang X."/>
            <person name="Huang Y."/>
            <person name="Chen W."/>
            <person name="Liu H."/>
            <person name="Guo L."/>
            <person name="Chen Y."/>
            <person name="Luo F."/>
            <person name="Zhou W."/>
            <person name="Sun J."/>
            <person name="Mao Q."/>
            <person name="Liang P."/>
            <person name="Zhou C."/>
            <person name="Tian Y."/>
            <person name="Men J."/>
            <person name="Lv X."/>
            <person name="Huang L."/>
            <person name="Zhou J."/>
            <person name="Hu Y."/>
            <person name="Li R."/>
            <person name="Zhang F."/>
            <person name="Lei H."/>
            <person name="Li X."/>
            <person name="Hu X."/>
            <person name="Liang C."/>
            <person name="Xu J."/>
            <person name="Wu Z."/>
            <person name="Yu X."/>
        </authorList>
    </citation>
    <scope>NUCLEOTIDE SEQUENCE</scope>
    <source>
        <strain>Henan</strain>
    </source>
</reference>
<dbReference type="EMBL" id="DF144340">
    <property type="protein sequence ID" value="GAA56690.1"/>
    <property type="molecule type" value="Genomic_DNA"/>
</dbReference>
<evidence type="ECO:0000313" key="1">
    <source>
        <dbReference type="EMBL" id="GAA56690.1"/>
    </source>
</evidence>
<keyword evidence="2" id="KW-1185">Reference proteome</keyword>